<organism evidence="2 3">
    <name type="scientific">Trematosphaeria pertusa</name>
    <dbReference type="NCBI Taxonomy" id="390896"/>
    <lineage>
        <taxon>Eukaryota</taxon>
        <taxon>Fungi</taxon>
        <taxon>Dikarya</taxon>
        <taxon>Ascomycota</taxon>
        <taxon>Pezizomycotina</taxon>
        <taxon>Dothideomycetes</taxon>
        <taxon>Pleosporomycetidae</taxon>
        <taxon>Pleosporales</taxon>
        <taxon>Massarineae</taxon>
        <taxon>Trematosphaeriaceae</taxon>
        <taxon>Trematosphaeria</taxon>
    </lineage>
</organism>
<feature type="compositionally biased region" description="Polar residues" evidence="1">
    <location>
        <begin position="98"/>
        <end position="112"/>
    </location>
</feature>
<accession>A0A6A6IUS9</accession>
<dbReference type="AlphaFoldDB" id="A0A6A6IUS9"/>
<reference evidence="2" key="1">
    <citation type="journal article" date="2020" name="Stud. Mycol.">
        <title>101 Dothideomycetes genomes: a test case for predicting lifestyles and emergence of pathogens.</title>
        <authorList>
            <person name="Haridas S."/>
            <person name="Albert R."/>
            <person name="Binder M."/>
            <person name="Bloem J."/>
            <person name="Labutti K."/>
            <person name="Salamov A."/>
            <person name="Andreopoulos B."/>
            <person name="Baker S."/>
            <person name="Barry K."/>
            <person name="Bills G."/>
            <person name="Bluhm B."/>
            <person name="Cannon C."/>
            <person name="Castanera R."/>
            <person name="Culley D."/>
            <person name="Daum C."/>
            <person name="Ezra D."/>
            <person name="Gonzalez J."/>
            <person name="Henrissat B."/>
            <person name="Kuo A."/>
            <person name="Liang C."/>
            <person name="Lipzen A."/>
            <person name="Lutzoni F."/>
            <person name="Magnuson J."/>
            <person name="Mondo S."/>
            <person name="Nolan M."/>
            <person name="Ohm R."/>
            <person name="Pangilinan J."/>
            <person name="Park H.-J."/>
            <person name="Ramirez L."/>
            <person name="Alfaro M."/>
            <person name="Sun H."/>
            <person name="Tritt A."/>
            <person name="Yoshinaga Y."/>
            <person name="Zwiers L.-H."/>
            <person name="Turgeon B."/>
            <person name="Goodwin S."/>
            <person name="Spatafora J."/>
            <person name="Crous P."/>
            <person name="Grigoriev I."/>
        </authorList>
    </citation>
    <scope>NUCLEOTIDE SEQUENCE</scope>
    <source>
        <strain evidence="2">CBS 122368</strain>
    </source>
</reference>
<feature type="region of interest" description="Disordered" evidence="1">
    <location>
        <begin position="151"/>
        <end position="177"/>
    </location>
</feature>
<dbReference type="GeneID" id="54585942"/>
<keyword evidence="3" id="KW-1185">Reference proteome</keyword>
<protein>
    <submittedName>
        <fullName evidence="2">Uncharacterized protein</fullName>
    </submittedName>
</protein>
<evidence type="ECO:0000256" key="1">
    <source>
        <dbReference type="SAM" id="MobiDB-lite"/>
    </source>
</evidence>
<dbReference type="RefSeq" id="XP_033689150.1">
    <property type="nucleotide sequence ID" value="XM_033832612.1"/>
</dbReference>
<name>A0A6A6IUS9_9PLEO</name>
<dbReference type="EMBL" id="ML987190">
    <property type="protein sequence ID" value="KAF2254146.1"/>
    <property type="molecule type" value="Genomic_DNA"/>
</dbReference>
<gene>
    <name evidence="2" type="ORF">BU26DRAFT_558866</name>
</gene>
<dbReference type="Proteomes" id="UP000800094">
    <property type="component" value="Unassembled WGS sequence"/>
</dbReference>
<sequence>MLEKRFLAALWLDLPKKHHAAHGEVLPLFSKQLEHWRSFQRYWQWGNRGAYGRRLGADAFVAAMKQDYTEKGEMEAVADKAVFESMARRKWQFEQPKQAASPTGAQSSASAESAMTELLASYGFTRPFSLAKGPPRAGRMDDVGRVPLLHLLGERQGRRGNEERGTEVPAGDGGTAA</sequence>
<feature type="region of interest" description="Disordered" evidence="1">
    <location>
        <begin position="93"/>
        <end position="112"/>
    </location>
</feature>
<feature type="compositionally biased region" description="Basic and acidic residues" evidence="1">
    <location>
        <begin position="152"/>
        <end position="166"/>
    </location>
</feature>
<evidence type="ECO:0000313" key="3">
    <source>
        <dbReference type="Proteomes" id="UP000800094"/>
    </source>
</evidence>
<proteinExistence type="predicted"/>
<evidence type="ECO:0000313" key="2">
    <source>
        <dbReference type="EMBL" id="KAF2254146.1"/>
    </source>
</evidence>
<dbReference type="OrthoDB" id="5419928at2759"/>